<dbReference type="NCBIfam" id="TIGR04267">
    <property type="entry name" value="mod_HExxH"/>
    <property type="match status" value="1"/>
</dbReference>
<gene>
    <name evidence="1" type="ORF">SAMN05216268_12663</name>
</gene>
<evidence type="ECO:0000313" key="1">
    <source>
        <dbReference type="EMBL" id="SHN24075.1"/>
    </source>
</evidence>
<reference evidence="2" key="1">
    <citation type="submission" date="2016-11" db="EMBL/GenBank/DDBJ databases">
        <authorList>
            <person name="Jaros S."/>
            <person name="Januszkiewicz K."/>
            <person name="Wedrychowicz H."/>
        </authorList>
    </citation>
    <scope>NUCLEOTIDE SEQUENCE [LARGE SCALE GENOMIC DNA]</scope>
    <source>
        <strain evidence="2">CGMCC 4.3555</strain>
    </source>
</reference>
<name>A0A9X8N7S3_9ACTN</name>
<sequence length="292" mass="32023">MHMLNVGHLVETLGRFVHAINGKHVDSIEALRPAYAEAINTLRPAFLPAQPEGIKIGYEDSPWVDHCKQRSIFPHIVGPASPSDGPTREEWDRQIVAALDLIQDIDPGLRQMVDLFVTDIVALNSGADGGGSANTMPGVVMMSPGGTWTTLDFAECIVHEGLHSGLFVLDSVNPLFHLPPSELENDEHRALSAVKIGEKRPLHAAFHAAAVAVPLMYMESHQGEITLVDQYTASLRDACADMQTKRDRFTEYGQLLLDEMTKWVEADPLDFDEIGHGITSPEFSGYRPQAPA</sequence>
<comment type="caution">
    <text evidence="1">The sequence shown here is derived from an EMBL/GenBank/DDBJ whole genome shotgun (WGS) entry which is preliminary data.</text>
</comment>
<protein>
    <submittedName>
        <fullName evidence="1">HEXXH motif-containing protein</fullName>
    </submittedName>
</protein>
<dbReference type="RefSeq" id="WP_073449010.1">
    <property type="nucleotide sequence ID" value="NZ_FRBK01000026.1"/>
</dbReference>
<dbReference type="Proteomes" id="UP000184388">
    <property type="component" value="Unassembled WGS sequence"/>
</dbReference>
<dbReference type="EMBL" id="FRBK01000026">
    <property type="protein sequence ID" value="SHN24075.1"/>
    <property type="molecule type" value="Genomic_DNA"/>
</dbReference>
<dbReference type="InterPro" id="IPR026337">
    <property type="entry name" value="AKG_HExxH"/>
</dbReference>
<accession>A0A9X8N7S3</accession>
<proteinExistence type="predicted"/>
<dbReference type="AlphaFoldDB" id="A0A9X8N7S3"/>
<evidence type="ECO:0000313" key="2">
    <source>
        <dbReference type="Proteomes" id="UP000184388"/>
    </source>
</evidence>
<organism evidence="1 2">
    <name type="scientific">Streptomyces yunnanensis</name>
    <dbReference type="NCBI Taxonomy" id="156453"/>
    <lineage>
        <taxon>Bacteria</taxon>
        <taxon>Bacillati</taxon>
        <taxon>Actinomycetota</taxon>
        <taxon>Actinomycetes</taxon>
        <taxon>Kitasatosporales</taxon>
        <taxon>Streptomycetaceae</taxon>
        <taxon>Streptomyces</taxon>
    </lineage>
</organism>